<dbReference type="PROSITE" id="PS00595">
    <property type="entry name" value="AA_TRANSFER_CLASS_5"/>
    <property type="match status" value="1"/>
</dbReference>
<keyword evidence="3" id="KW-0663">Pyridoxal phosphate</keyword>
<evidence type="ECO:0000256" key="5">
    <source>
        <dbReference type="RuleBase" id="RU004504"/>
    </source>
</evidence>
<dbReference type="EMBL" id="BAABCX010000005">
    <property type="protein sequence ID" value="GAA3548397.1"/>
    <property type="molecule type" value="Genomic_DNA"/>
</dbReference>
<dbReference type="Gene3D" id="3.90.1150.10">
    <property type="entry name" value="Aspartate Aminotransferase, domain 1"/>
    <property type="match status" value="1"/>
</dbReference>
<accession>A0ABP6WA32</accession>
<reference evidence="8" key="1">
    <citation type="journal article" date="2019" name="Int. J. Syst. Evol. Microbiol.">
        <title>The Global Catalogue of Microorganisms (GCM) 10K type strain sequencing project: providing services to taxonomists for standard genome sequencing and annotation.</title>
        <authorList>
            <consortium name="The Broad Institute Genomics Platform"/>
            <consortium name="The Broad Institute Genome Sequencing Center for Infectious Disease"/>
            <person name="Wu L."/>
            <person name="Ma J."/>
        </authorList>
    </citation>
    <scope>NUCLEOTIDE SEQUENCE [LARGE SCALE GENOMIC DNA]</scope>
    <source>
        <strain evidence="8">JCM 17110</strain>
    </source>
</reference>
<comment type="similarity">
    <text evidence="2">Belongs to the class-V pyridoxal-phosphate-dependent aminotransferase family. Csd subfamily.</text>
</comment>
<keyword evidence="8" id="KW-1185">Reference proteome</keyword>
<dbReference type="RefSeq" id="WP_344959663.1">
    <property type="nucleotide sequence ID" value="NZ_BAABCX010000005.1"/>
</dbReference>
<protein>
    <submittedName>
        <fullName evidence="7">Cysteine desulfurase</fullName>
    </submittedName>
</protein>
<evidence type="ECO:0000313" key="7">
    <source>
        <dbReference type="EMBL" id="GAA3548397.1"/>
    </source>
</evidence>
<comment type="catalytic activity">
    <reaction evidence="4">
        <text>(sulfur carrier)-H + L-cysteine = (sulfur carrier)-SH + L-alanine</text>
        <dbReference type="Rhea" id="RHEA:43892"/>
        <dbReference type="Rhea" id="RHEA-COMP:14737"/>
        <dbReference type="Rhea" id="RHEA-COMP:14739"/>
        <dbReference type="ChEBI" id="CHEBI:29917"/>
        <dbReference type="ChEBI" id="CHEBI:35235"/>
        <dbReference type="ChEBI" id="CHEBI:57972"/>
        <dbReference type="ChEBI" id="CHEBI:64428"/>
        <dbReference type="EC" id="2.8.1.7"/>
    </reaction>
</comment>
<dbReference type="SUPFAM" id="SSF53383">
    <property type="entry name" value="PLP-dependent transferases"/>
    <property type="match status" value="1"/>
</dbReference>
<dbReference type="Gene3D" id="3.40.640.10">
    <property type="entry name" value="Type I PLP-dependent aspartate aminotransferase-like (Major domain)"/>
    <property type="match status" value="1"/>
</dbReference>
<name>A0ABP6WA32_9GAMM</name>
<comment type="cofactor">
    <cofactor evidence="1 5">
        <name>pyridoxal 5'-phosphate</name>
        <dbReference type="ChEBI" id="CHEBI:597326"/>
    </cofactor>
</comment>
<comment type="caution">
    <text evidence="7">The sequence shown here is derived from an EMBL/GenBank/DDBJ whole genome shotgun (WGS) entry which is preliminary data.</text>
</comment>
<evidence type="ECO:0000256" key="3">
    <source>
        <dbReference type="ARBA" id="ARBA00022898"/>
    </source>
</evidence>
<sequence length="398" mass="44115">MDISKIRLDSPVCANYAYFDTAAASAATQKNIDAVTEYLQRTAEAGLYLPSFRKETYARIEQVREQAAAFINAKPEEIAFIKNATEGLCFIAQGMAWQPGDEVIIPDFENLSNLVPWLRLEQTRGIKVIKVPAQDSGKVAVADIEAVITERTRLISFSHLPNATGAIQDAKAICAMARKHGVQTLICAAQSLGMIPTDVREIDCDYLAACGRKALRAIEGTGILYVRQSLIGSLEPCLVGWWNSSFDFKTQQLSLAETARRFEAGCPNVPAILSLGEAVAYAQELGIEAIFERVRALGNFALERLQRLPGFELYGPQDAAGRIGIIPFNIKGVNAQALVRKMEERNIIIEAGHFMAHTIMNRYQITEMLRLSLHYFNSEQEIEDAIAVIRDTMQLQEK</sequence>
<dbReference type="Proteomes" id="UP001500795">
    <property type="component" value="Unassembled WGS sequence"/>
</dbReference>
<dbReference type="InterPro" id="IPR020578">
    <property type="entry name" value="Aminotrans_V_PyrdxlP_BS"/>
</dbReference>
<proteinExistence type="inferred from homology"/>
<evidence type="ECO:0000256" key="1">
    <source>
        <dbReference type="ARBA" id="ARBA00001933"/>
    </source>
</evidence>
<dbReference type="PANTHER" id="PTHR43586">
    <property type="entry name" value="CYSTEINE DESULFURASE"/>
    <property type="match status" value="1"/>
</dbReference>
<organism evidence="7 8">
    <name type="scientific">Zobellella aerophila</name>
    <dbReference type="NCBI Taxonomy" id="870480"/>
    <lineage>
        <taxon>Bacteria</taxon>
        <taxon>Pseudomonadati</taxon>
        <taxon>Pseudomonadota</taxon>
        <taxon>Gammaproteobacteria</taxon>
        <taxon>Aeromonadales</taxon>
        <taxon>Aeromonadaceae</taxon>
        <taxon>Zobellella</taxon>
    </lineage>
</organism>
<dbReference type="InterPro" id="IPR015424">
    <property type="entry name" value="PyrdxlP-dep_Trfase"/>
</dbReference>
<dbReference type="Pfam" id="PF00266">
    <property type="entry name" value="Aminotran_5"/>
    <property type="match status" value="1"/>
</dbReference>
<evidence type="ECO:0000256" key="2">
    <source>
        <dbReference type="ARBA" id="ARBA00010447"/>
    </source>
</evidence>
<dbReference type="InterPro" id="IPR000192">
    <property type="entry name" value="Aminotrans_V_dom"/>
</dbReference>
<evidence type="ECO:0000256" key="4">
    <source>
        <dbReference type="ARBA" id="ARBA00050776"/>
    </source>
</evidence>
<evidence type="ECO:0000313" key="8">
    <source>
        <dbReference type="Proteomes" id="UP001500795"/>
    </source>
</evidence>
<dbReference type="PANTHER" id="PTHR43586:SF8">
    <property type="entry name" value="CYSTEINE DESULFURASE 1, CHLOROPLASTIC"/>
    <property type="match status" value="1"/>
</dbReference>
<evidence type="ECO:0000259" key="6">
    <source>
        <dbReference type="Pfam" id="PF00266"/>
    </source>
</evidence>
<gene>
    <name evidence="7" type="ORF">GCM10022394_30670</name>
</gene>
<dbReference type="InterPro" id="IPR015421">
    <property type="entry name" value="PyrdxlP-dep_Trfase_major"/>
</dbReference>
<feature type="domain" description="Aminotransferase class V" evidence="6">
    <location>
        <begin position="18"/>
        <end position="383"/>
    </location>
</feature>
<dbReference type="InterPro" id="IPR015422">
    <property type="entry name" value="PyrdxlP-dep_Trfase_small"/>
</dbReference>